<dbReference type="InterPro" id="IPR023151">
    <property type="entry name" value="PEP_util_CS"/>
</dbReference>
<evidence type="ECO:0000256" key="9">
    <source>
        <dbReference type="ARBA" id="ARBA00022840"/>
    </source>
</evidence>
<dbReference type="Pfam" id="PF01326">
    <property type="entry name" value="PPDK_N"/>
    <property type="match status" value="1"/>
</dbReference>
<comment type="pathway">
    <text evidence="3 12">Carbohydrate biosynthesis; gluconeogenesis.</text>
</comment>
<dbReference type="Pfam" id="PF00391">
    <property type="entry name" value="PEP-utilizers"/>
    <property type="match status" value="1"/>
</dbReference>
<evidence type="ECO:0000256" key="12">
    <source>
        <dbReference type="PIRNR" id="PIRNR000854"/>
    </source>
</evidence>
<evidence type="ECO:0000259" key="14">
    <source>
        <dbReference type="Pfam" id="PF01326"/>
    </source>
</evidence>
<evidence type="ECO:0000256" key="11">
    <source>
        <dbReference type="ARBA" id="ARBA00047700"/>
    </source>
</evidence>
<dbReference type="SUPFAM" id="SSF56059">
    <property type="entry name" value="Glutathione synthetase ATP-binding domain-like"/>
    <property type="match status" value="1"/>
</dbReference>
<keyword evidence="17" id="KW-1185">Reference proteome</keyword>
<dbReference type="PANTHER" id="PTHR43030">
    <property type="entry name" value="PHOSPHOENOLPYRUVATE SYNTHASE"/>
    <property type="match status" value="1"/>
</dbReference>
<reference evidence="16 17" key="1">
    <citation type="submission" date="2019-10" db="EMBL/GenBank/DDBJ databases">
        <title>Genome Sequences from Six Type Strain Members of the Archaeal Family Sulfolobaceae: Acidianus ambivalens, Acidianus infernus, Metallosphaera prunae, Stygiolobus azoricus, Sulfolobus metallicus, and Sulfurisphaera ohwakuensis.</title>
        <authorList>
            <person name="Counts J.A."/>
            <person name="Kelly R.M."/>
        </authorList>
    </citation>
    <scope>NUCLEOTIDE SEQUENCE [LARGE SCALE GENOMIC DNA]</scope>
    <source>
        <strain evidence="16 17">FC6</strain>
    </source>
</reference>
<dbReference type="Pfam" id="PF02896">
    <property type="entry name" value="PEP-utilizers_C"/>
    <property type="match status" value="1"/>
</dbReference>
<dbReference type="KEGG" id="sazo:D1868_04545"/>
<dbReference type="NCBIfam" id="TIGR01418">
    <property type="entry name" value="PEP_synth"/>
    <property type="match status" value="1"/>
</dbReference>
<evidence type="ECO:0000259" key="13">
    <source>
        <dbReference type="Pfam" id="PF00391"/>
    </source>
</evidence>
<accession>A0A650CN89</accession>
<dbReference type="Gene3D" id="3.20.20.60">
    <property type="entry name" value="Phosphoenolpyruvate-binding domains"/>
    <property type="match status" value="1"/>
</dbReference>
<dbReference type="UniPathway" id="UPA00138"/>
<dbReference type="InterPro" id="IPR006319">
    <property type="entry name" value="PEP_synth"/>
</dbReference>
<evidence type="ECO:0000256" key="6">
    <source>
        <dbReference type="ARBA" id="ARBA00022723"/>
    </source>
</evidence>
<evidence type="ECO:0000256" key="8">
    <source>
        <dbReference type="ARBA" id="ARBA00022777"/>
    </source>
</evidence>
<keyword evidence="5 12" id="KW-0808">Transferase</keyword>
<dbReference type="RefSeq" id="WP_156005980.1">
    <property type="nucleotide sequence ID" value="NZ_CP045483.1"/>
</dbReference>
<dbReference type="FunFam" id="3.30.1490.20:FF:000010">
    <property type="entry name" value="Phosphoenolpyruvate synthase"/>
    <property type="match status" value="1"/>
</dbReference>
<dbReference type="PIRSF" id="PIRSF000854">
    <property type="entry name" value="PEP_synthase"/>
    <property type="match status" value="1"/>
</dbReference>
<dbReference type="NCBIfam" id="NF005057">
    <property type="entry name" value="PRK06464.1"/>
    <property type="match status" value="1"/>
</dbReference>
<dbReference type="InterPro" id="IPR018274">
    <property type="entry name" value="PEP_util_AS"/>
</dbReference>
<keyword evidence="7 12" id="KW-0547">Nucleotide-binding</keyword>
<dbReference type="EMBL" id="CP045483">
    <property type="protein sequence ID" value="QGR19320.1"/>
    <property type="molecule type" value="Genomic_DNA"/>
</dbReference>
<dbReference type="PROSITE" id="PS00370">
    <property type="entry name" value="PEP_ENZYMES_PHOS_SITE"/>
    <property type="match status" value="1"/>
</dbReference>
<name>A0A650CN89_9CREN</name>
<dbReference type="GO" id="GO:0008986">
    <property type="term" value="F:pyruvate, water dikinase activity"/>
    <property type="evidence" value="ECO:0007669"/>
    <property type="project" value="UniProtKB-EC"/>
</dbReference>
<comment type="cofactor">
    <cofactor evidence="1 12">
        <name>Mg(2+)</name>
        <dbReference type="ChEBI" id="CHEBI:18420"/>
    </cofactor>
</comment>
<dbReference type="GeneID" id="42798316"/>
<evidence type="ECO:0000256" key="10">
    <source>
        <dbReference type="ARBA" id="ARBA00022842"/>
    </source>
</evidence>
<dbReference type="Gene3D" id="3.30.470.20">
    <property type="entry name" value="ATP-grasp fold, B domain"/>
    <property type="match status" value="1"/>
</dbReference>
<dbReference type="PROSITE" id="PS00742">
    <property type="entry name" value="PEP_ENZYMES_2"/>
    <property type="match status" value="1"/>
</dbReference>
<dbReference type="InterPro" id="IPR008279">
    <property type="entry name" value="PEP-util_enz_mobile_dom"/>
</dbReference>
<sequence length="797" mass="88462">MGNIVTSSVIEGDLILDLKSIRKDMLSVAGGKGANLGELIAFGIRVPPGFVITSNAYKYFIEYNNLKEKIKEVLEKESDEESASEKIRSLILSASVPKDLEESIYKGYDSLSKMVGKEVLVAVRSSATAEDIAEASFAGQQDTYLNVSRSELIEAVKKVWASLYTARAISYRKAKNIDQLNISMAVVVQKMVNSRSAGVMFTLHPSTGDRNYIVIESSWGLGESVVGGKVTPDEVVIEKSSLKIVERRLSHKTSKIIYDPVARKNKTVQLTGEEADTMSINDEEAIELAKLALKIEEHYGRPMDIEWAIDSDLKFPDNVFIVQARPETYWSNKGKEEQKEKKSSGSGRILTKGIPASPGIAVGKARVLLDLKDAKNFQQGEILVTKMTDPDWVPIMKMASAIVTDEGGRTSHAAIVSRELGIPAVVGTGNATKVIQDGQEITVDATRGIIYEGKVVQEEGGKSSAQTVTPQASVSGISREVLLSLYPVTATKIYMNLGQPDVINKYLDLPFDGIGLMRIEFIVSEWIKYHPLYLIKIGKPEEFVNKLAEGISMVASAIYPRPVVVRFSDFKSNEYKSLQGGTEFEPDERNPMIGWRGVSRYISKQYEPAFRLEVKAILKVREEMGLSNVWVMFPFVRTTWELNKAIKIMEEEGLRRSSDFKVWIMAEVPSVVVLADEFSKIVDGFSIGSNDLAQLTLGVDRDSDLLARMGYYDERDPAVLESIRRLIRTAHKYGKTVSICGQAPSVYPEVVEFLVKEGIDSISVNPDAVITTRRWVASVEQKILLQGLRNNNHEDKE</sequence>
<dbReference type="InterPro" id="IPR040442">
    <property type="entry name" value="Pyrv_kinase-like_dom_sf"/>
</dbReference>
<dbReference type="InterPro" id="IPR002192">
    <property type="entry name" value="PPDK_AMP/ATP-bd"/>
</dbReference>
<keyword evidence="16" id="KW-0670">Pyruvate</keyword>
<gene>
    <name evidence="16" type="primary">ppsA</name>
    <name evidence="16" type="ORF">D1868_04545</name>
</gene>
<keyword evidence="9 12" id="KW-0067">ATP-binding</keyword>
<keyword evidence="8 12" id="KW-0418">Kinase</keyword>
<evidence type="ECO:0000256" key="7">
    <source>
        <dbReference type="ARBA" id="ARBA00022741"/>
    </source>
</evidence>
<dbReference type="AlphaFoldDB" id="A0A650CN89"/>
<evidence type="ECO:0000256" key="4">
    <source>
        <dbReference type="ARBA" id="ARBA00007837"/>
    </source>
</evidence>
<feature type="domain" description="PEP-utilising enzyme mobile" evidence="13">
    <location>
        <begin position="377"/>
        <end position="448"/>
    </location>
</feature>
<protein>
    <recommendedName>
        <fullName evidence="12">Phosphoenolpyruvate synthase</fullName>
        <shortName evidence="12">PEP synthase</shortName>
        <ecNumber evidence="12">2.7.9.2</ecNumber>
    </recommendedName>
    <alternativeName>
        <fullName evidence="12">Pyruvate, water dikinase</fullName>
    </alternativeName>
</protein>
<dbReference type="Proteomes" id="UP000423396">
    <property type="component" value="Chromosome"/>
</dbReference>
<evidence type="ECO:0000259" key="15">
    <source>
        <dbReference type="Pfam" id="PF02896"/>
    </source>
</evidence>
<dbReference type="PANTHER" id="PTHR43030:SF1">
    <property type="entry name" value="PHOSPHOENOLPYRUVATE SYNTHASE"/>
    <property type="match status" value="1"/>
</dbReference>
<evidence type="ECO:0000256" key="5">
    <source>
        <dbReference type="ARBA" id="ARBA00022679"/>
    </source>
</evidence>
<dbReference type="OrthoDB" id="23397at2157"/>
<feature type="domain" description="Pyruvate phosphate dikinase AMP/ATP-binding" evidence="14">
    <location>
        <begin position="28"/>
        <end position="343"/>
    </location>
</feature>
<organism evidence="16 17">
    <name type="scientific">Stygiolobus azoricus</name>
    <dbReference type="NCBI Taxonomy" id="41675"/>
    <lineage>
        <taxon>Archaea</taxon>
        <taxon>Thermoproteota</taxon>
        <taxon>Thermoprotei</taxon>
        <taxon>Sulfolobales</taxon>
        <taxon>Sulfolobaceae</taxon>
        <taxon>Stygiolobus</taxon>
    </lineage>
</organism>
<dbReference type="EC" id="2.7.9.2" evidence="12"/>
<evidence type="ECO:0000256" key="1">
    <source>
        <dbReference type="ARBA" id="ARBA00001946"/>
    </source>
</evidence>
<dbReference type="InterPro" id="IPR015813">
    <property type="entry name" value="Pyrv/PenolPyrv_kinase-like_dom"/>
</dbReference>
<dbReference type="InterPro" id="IPR013815">
    <property type="entry name" value="ATP_grasp_subdomain_1"/>
</dbReference>
<dbReference type="Gene3D" id="3.30.1490.20">
    <property type="entry name" value="ATP-grasp fold, A domain"/>
    <property type="match status" value="1"/>
</dbReference>
<evidence type="ECO:0000313" key="16">
    <source>
        <dbReference type="EMBL" id="QGR19320.1"/>
    </source>
</evidence>
<comment type="function">
    <text evidence="2 12">Catalyzes the phosphorylation of pyruvate to phosphoenolpyruvate.</text>
</comment>
<dbReference type="GO" id="GO:0006094">
    <property type="term" value="P:gluconeogenesis"/>
    <property type="evidence" value="ECO:0007669"/>
    <property type="project" value="UniProtKB-UniPathway"/>
</dbReference>
<dbReference type="SUPFAM" id="SSF52009">
    <property type="entry name" value="Phosphohistidine domain"/>
    <property type="match status" value="1"/>
</dbReference>
<evidence type="ECO:0000256" key="3">
    <source>
        <dbReference type="ARBA" id="ARBA00004742"/>
    </source>
</evidence>
<dbReference type="GO" id="GO:0046872">
    <property type="term" value="F:metal ion binding"/>
    <property type="evidence" value="ECO:0007669"/>
    <property type="project" value="UniProtKB-KW"/>
</dbReference>
<feature type="domain" description="PEP-utilising enzyme C-terminal" evidence="15">
    <location>
        <begin position="478"/>
        <end position="780"/>
    </location>
</feature>
<comment type="catalytic activity">
    <reaction evidence="11 12">
        <text>pyruvate + ATP + H2O = phosphoenolpyruvate + AMP + phosphate + 2 H(+)</text>
        <dbReference type="Rhea" id="RHEA:11364"/>
        <dbReference type="ChEBI" id="CHEBI:15361"/>
        <dbReference type="ChEBI" id="CHEBI:15377"/>
        <dbReference type="ChEBI" id="CHEBI:15378"/>
        <dbReference type="ChEBI" id="CHEBI:30616"/>
        <dbReference type="ChEBI" id="CHEBI:43474"/>
        <dbReference type="ChEBI" id="CHEBI:58702"/>
        <dbReference type="ChEBI" id="CHEBI:456215"/>
        <dbReference type="EC" id="2.7.9.2"/>
    </reaction>
</comment>
<dbReference type="GO" id="GO:0005524">
    <property type="term" value="F:ATP binding"/>
    <property type="evidence" value="ECO:0007669"/>
    <property type="project" value="UniProtKB-KW"/>
</dbReference>
<evidence type="ECO:0000313" key="17">
    <source>
        <dbReference type="Proteomes" id="UP000423396"/>
    </source>
</evidence>
<keyword evidence="6 12" id="KW-0479">Metal-binding</keyword>
<dbReference type="Gene3D" id="3.50.30.10">
    <property type="entry name" value="Phosphohistidine domain"/>
    <property type="match status" value="1"/>
</dbReference>
<dbReference type="InterPro" id="IPR036637">
    <property type="entry name" value="Phosphohistidine_dom_sf"/>
</dbReference>
<keyword evidence="10 12" id="KW-0460">Magnesium</keyword>
<evidence type="ECO:0000256" key="2">
    <source>
        <dbReference type="ARBA" id="ARBA00002988"/>
    </source>
</evidence>
<comment type="similarity">
    <text evidence="4 12">Belongs to the PEP-utilizing enzyme family.</text>
</comment>
<dbReference type="InterPro" id="IPR000121">
    <property type="entry name" value="PEP_util_C"/>
</dbReference>
<proteinExistence type="inferred from homology"/>
<dbReference type="SUPFAM" id="SSF51621">
    <property type="entry name" value="Phosphoenolpyruvate/pyruvate domain"/>
    <property type="match status" value="1"/>
</dbReference>